<evidence type="ECO:0000313" key="2">
    <source>
        <dbReference type="EMBL" id="GJM50907.1"/>
    </source>
</evidence>
<comment type="caution">
    <text evidence="2">The sequence shown here is derived from an EMBL/GenBank/DDBJ whole genome shotgun (WGS) entry which is preliminary data.</text>
</comment>
<organism evidence="2 4">
    <name type="scientific">Capnocytophaga catalasegens</name>
    <dbReference type="NCBI Taxonomy" id="1004260"/>
    <lineage>
        <taxon>Bacteria</taxon>
        <taxon>Pseudomonadati</taxon>
        <taxon>Bacteroidota</taxon>
        <taxon>Flavobacteriia</taxon>
        <taxon>Flavobacteriales</taxon>
        <taxon>Flavobacteriaceae</taxon>
        <taxon>Capnocytophaga</taxon>
    </lineage>
</organism>
<evidence type="ECO:0000313" key="4">
    <source>
        <dbReference type="Proteomes" id="UP001207736"/>
    </source>
</evidence>
<accession>A0AAV5AUD0</accession>
<dbReference type="EMBL" id="BQKB01000049">
    <property type="protein sequence ID" value="GJM53751.1"/>
    <property type="molecule type" value="Genomic_DNA"/>
</dbReference>
<dbReference type="EMBL" id="BQKA01000034">
    <property type="protein sequence ID" value="GJM50907.1"/>
    <property type="molecule type" value="Genomic_DNA"/>
</dbReference>
<reference evidence="2 5" key="1">
    <citation type="submission" date="2021-11" db="EMBL/GenBank/DDBJ databases">
        <title>Draft genome sequence of Capnocytophaga sp. strain KC07075 isolated from cat oral cavity.</title>
        <authorList>
            <person name="Suzuki M."/>
            <person name="Imaoka K."/>
            <person name="Kimura M."/>
            <person name="Morikawa S."/>
            <person name="Maeda K."/>
        </authorList>
    </citation>
    <scope>NUCLEOTIDE SEQUENCE</scope>
    <source>
        <strain evidence="2">KC07075</strain>
        <strain evidence="3 5">KC07079</strain>
    </source>
</reference>
<evidence type="ECO:0000313" key="3">
    <source>
        <dbReference type="EMBL" id="GJM53751.1"/>
    </source>
</evidence>
<dbReference type="AlphaFoldDB" id="A0AAV5AUD0"/>
<keyword evidence="1" id="KW-1133">Transmembrane helix</keyword>
<keyword evidence="1" id="KW-0812">Transmembrane</keyword>
<keyword evidence="5" id="KW-1185">Reference proteome</keyword>
<dbReference type="Proteomes" id="UP001207736">
    <property type="component" value="Unassembled WGS sequence"/>
</dbReference>
<evidence type="ECO:0000256" key="1">
    <source>
        <dbReference type="SAM" id="Phobius"/>
    </source>
</evidence>
<evidence type="ECO:0008006" key="6">
    <source>
        <dbReference type="Google" id="ProtNLM"/>
    </source>
</evidence>
<dbReference type="Proteomes" id="UP001208692">
    <property type="component" value="Unassembled WGS sequence"/>
</dbReference>
<evidence type="ECO:0000313" key="5">
    <source>
        <dbReference type="Proteomes" id="UP001208692"/>
    </source>
</evidence>
<gene>
    <name evidence="2" type="ORF">RCZ15_18800</name>
    <name evidence="3" type="ORF">RCZ16_20670</name>
</gene>
<feature type="transmembrane region" description="Helical" evidence="1">
    <location>
        <begin position="12"/>
        <end position="38"/>
    </location>
</feature>
<protein>
    <recommendedName>
        <fullName evidence="6">CcoQ/FixQ family Cbb3-type cytochrome c oxidase assembly chaperone</fullName>
    </recommendedName>
</protein>
<keyword evidence="1" id="KW-0472">Membrane</keyword>
<proteinExistence type="predicted"/>
<name>A0AAV5AUD0_9FLAO</name>
<dbReference type="RefSeq" id="WP_264847231.1">
    <property type="nucleotide sequence ID" value="NZ_BPMA01000044.1"/>
</dbReference>
<sequence>MMKFIKDHMTTIDGVSIFPIISLIICFTFFALLFWWVLTYKKKDLNEISNIPLNEDDDNNNILQ</sequence>